<dbReference type="Proteomes" id="UP000323258">
    <property type="component" value="Unassembled WGS sequence"/>
</dbReference>
<accession>A0A5D4GSY4</accession>
<dbReference type="PANTHER" id="PTHR34700:SF8">
    <property type="entry name" value="POTASSIUM BINDING PROTEIN KBP"/>
    <property type="match status" value="1"/>
</dbReference>
<dbReference type="Pfam" id="PF01476">
    <property type="entry name" value="LysM"/>
    <property type="match status" value="1"/>
</dbReference>
<dbReference type="Gene3D" id="3.10.350.10">
    <property type="entry name" value="LysM domain"/>
    <property type="match status" value="1"/>
</dbReference>
<dbReference type="InterPro" id="IPR036779">
    <property type="entry name" value="LysM_dom_sf"/>
</dbReference>
<feature type="domain" description="LysM" evidence="2">
    <location>
        <begin position="97"/>
        <end position="148"/>
    </location>
</feature>
<dbReference type="SMART" id="SM00257">
    <property type="entry name" value="LysM"/>
    <property type="match status" value="1"/>
</dbReference>
<dbReference type="PANTHER" id="PTHR34700">
    <property type="entry name" value="POTASSIUM BINDING PROTEIN KBP"/>
    <property type="match status" value="1"/>
</dbReference>
<evidence type="ECO:0000259" key="2">
    <source>
        <dbReference type="PROSITE" id="PS51782"/>
    </source>
</evidence>
<sequence length="154" mass="16545">MGLFDFAKSIGKKLGIGGDDDEPKVEELKKELDSHGLGTDKVQIEVVGNKAVLKGSVADQATLEKAVVAVGNTLGVEKVETALTVEAAPDKAEKAPVFYTVKKGDNLWKIAEAHYGKGKGAKHDVIFEANKPMLKHPDKIYPGQVLRIPELDKA</sequence>
<dbReference type="NCBIfam" id="NF008399">
    <property type="entry name" value="PRK11198.1"/>
    <property type="match status" value="1"/>
</dbReference>
<dbReference type="InterPro" id="IPR007055">
    <property type="entry name" value="BON_dom"/>
</dbReference>
<proteinExistence type="predicted"/>
<evidence type="ECO:0000313" key="4">
    <source>
        <dbReference type="Proteomes" id="UP000323258"/>
    </source>
</evidence>
<evidence type="ECO:0000313" key="3">
    <source>
        <dbReference type="EMBL" id="TYR31468.1"/>
    </source>
</evidence>
<dbReference type="AlphaFoldDB" id="A0A5D4GSY4"/>
<dbReference type="InterPro" id="IPR052196">
    <property type="entry name" value="Bact_Kbp"/>
</dbReference>
<comment type="caution">
    <text evidence="3">The sequence shown here is derived from an EMBL/GenBank/DDBJ whole genome shotgun (WGS) entry which is preliminary data.</text>
</comment>
<dbReference type="OrthoDB" id="370541at2"/>
<name>A0A5D4GSY4_9HYPH</name>
<organism evidence="3 4">
    <name type="scientific">Neoaquamicrobium microcysteis</name>
    <dbReference type="NCBI Taxonomy" id="2682781"/>
    <lineage>
        <taxon>Bacteria</taxon>
        <taxon>Pseudomonadati</taxon>
        <taxon>Pseudomonadota</taxon>
        <taxon>Alphaproteobacteria</taxon>
        <taxon>Hyphomicrobiales</taxon>
        <taxon>Phyllobacteriaceae</taxon>
        <taxon>Neoaquamicrobium</taxon>
    </lineage>
</organism>
<dbReference type="Pfam" id="PF04972">
    <property type="entry name" value="BON"/>
    <property type="match status" value="1"/>
</dbReference>
<dbReference type="PROSITE" id="PS50914">
    <property type="entry name" value="BON"/>
    <property type="match status" value="1"/>
</dbReference>
<dbReference type="RefSeq" id="WP_148915440.1">
    <property type="nucleotide sequence ID" value="NZ_VSZS01000064.1"/>
</dbReference>
<reference evidence="3 4" key="1">
    <citation type="submission" date="2019-08" db="EMBL/GenBank/DDBJ databases">
        <authorList>
            <person name="Seo Y.L."/>
        </authorList>
    </citation>
    <scope>NUCLEOTIDE SEQUENCE [LARGE SCALE GENOMIC DNA]</scope>
    <source>
        <strain evidence="3 4">MaA-C15</strain>
    </source>
</reference>
<dbReference type="InterPro" id="IPR018392">
    <property type="entry name" value="LysM"/>
</dbReference>
<protein>
    <submittedName>
        <fullName evidence="3">Peptidoglycan-binding protein LysM</fullName>
    </submittedName>
</protein>
<gene>
    <name evidence="3" type="primary">lysM</name>
    <name evidence="3" type="ORF">FY036_14405</name>
</gene>
<feature type="domain" description="BON" evidence="1">
    <location>
        <begin position="19"/>
        <end position="87"/>
    </location>
</feature>
<dbReference type="EMBL" id="VSZS01000064">
    <property type="protein sequence ID" value="TYR31468.1"/>
    <property type="molecule type" value="Genomic_DNA"/>
</dbReference>
<evidence type="ECO:0000259" key="1">
    <source>
        <dbReference type="PROSITE" id="PS50914"/>
    </source>
</evidence>
<reference evidence="3 4" key="2">
    <citation type="submission" date="2019-09" db="EMBL/GenBank/DDBJ databases">
        <title>Mesorhizobium sp. MaA-C15 isolated from Microcystis aeruginosa.</title>
        <authorList>
            <person name="Jeong S.E."/>
            <person name="Jin H.M."/>
            <person name="Jeon C.O."/>
        </authorList>
    </citation>
    <scope>NUCLEOTIDE SEQUENCE [LARGE SCALE GENOMIC DNA]</scope>
    <source>
        <strain evidence="3 4">MaA-C15</strain>
    </source>
</reference>
<keyword evidence="4" id="KW-1185">Reference proteome</keyword>
<dbReference type="SUPFAM" id="SSF54106">
    <property type="entry name" value="LysM domain"/>
    <property type="match status" value="1"/>
</dbReference>
<dbReference type="PROSITE" id="PS51782">
    <property type="entry name" value="LYSM"/>
    <property type="match status" value="1"/>
</dbReference>
<dbReference type="CDD" id="cd00118">
    <property type="entry name" value="LysM"/>
    <property type="match status" value="1"/>
</dbReference>